<proteinExistence type="predicted"/>
<reference evidence="1 2" key="1">
    <citation type="journal article" date="2015" name="Parasitol. Res.">
        <title>Viruses in close associations with free-living amoebae.</title>
        <authorList>
            <person name="Scheid P."/>
        </authorList>
    </citation>
    <scope>NUCLEOTIDE SEQUENCE [LARGE SCALE GENOMIC DNA]</scope>
    <source>
        <strain evidence="1">KlaHel</strain>
    </source>
</reference>
<evidence type="ECO:0000313" key="1">
    <source>
        <dbReference type="EMBL" id="AJF97919.1"/>
    </source>
</evidence>
<dbReference type="GeneID" id="23462836"/>
<name>A0A0B5J2W1_9VIRU</name>
<accession>A0A0B5J2W1</accession>
<sequence length="158" mass="17515">MFSLSKEFFGCADNVTWRPKSLWVRSVLASFWRRFSQKTAQGASLSLATAGHGARHQEEPAGRRVICYCSTVRGRSKRGQETHHCCQHAHKEAGAARCAPRMRDGCLLLPVHDSADDDATNACVCGVCCVCVCGRLRRHRQRACGKENKEEKGDAVPR</sequence>
<evidence type="ECO:0000313" key="2">
    <source>
        <dbReference type="Proteomes" id="UP000202511"/>
    </source>
</evidence>
<dbReference type="KEGG" id="vg:23462836"/>
<organism evidence="1 2">
    <name type="scientific">Pandoravirus inopinatum</name>
    <dbReference type="NCBI Taxonomy" id="1605721"/>
    <lineage>
        <taxon>Viruses</taxon>
        <taxon>Pandoravirus</taxon>
    </lineage>
</organism>
<dbReference type="RefSeq" id="YP_009120154.1">
    <property type="nucleotide sequence ID" value="NC_026440.1"/>
</dbReference>
<dbReference type="Proteomes" id="UP000202511">
    <property type="component" value="Segment"/>
</dbReference>
<protein>
    <submittedName>
        <fullName evidence="1">Uncharacterized protein</fullName>
    </submittedName>
</protein>
<dbReference type="EMBL" id="KP136319">
    <property type="protein sequence ID" value="AJF97919.1"/>
    <property type="molecule type" value="Genomic_DNA"/>
</dbReference>